<dbReference type="AlphaFoldDB" id="A0A6A0AFB3"/>
<dbReference type="InterPro" id="IPR016053">
    <property type="entry name" value="Haem_Oase-like"/>
</dbReference>
<dbReference type="CDD" id="cd19165">
    <property type="entry name" value="HemeO"/>
    <property type="match status" value="1"/>
</dbReference>
<evidence type="ECO:0000256" key="2">
    <source>
        <dbReference type="ARBA" id="ARBA00022723"/>
    </source>
</evidence>
<dbReference type="InterPro" id="IPR002051">
    <property type="entry name" value="Haem_Oase"/>
</dbReference>
<keyword evidence="3" id="KW-0408">Iron</keyword>
<accession>A0A6A0AFB3</accession>
<reference evidence="4 5" key="1">
    <citation type="submission" date="2020-02" db="EMBL/GenBank/DDBJ databases">
        <title>Draft genome sequence of Haematococcus lacustris strain NIES-144.</title>
        <authorList>
            <person name="Morimoto D."/>
            <person name="Nakagawa S."/>
            <person name="Yoshida T."/>
            <person name="Sawayama S."/>
        </authorList>
    </citation>
    <scope>NUCLEOTIDE SEQUENCE [LARGE SCALE GENOMIC DNA]</scope>
    <source>
        <strain evidence="4 5">NIES-144</strain>
    </source>
</reference>
<dbReference type="PANTHER" id="PTHR10720">
    <property type="entry name" value="HEME OXYGENASE"/>
    <property type="match status" value="1"/>
</dbReference>
<keyword evidence="2" id="KW-0479">Metal-binding</keyword>
<sequence>MGPWHGPCTCKNVDVYLLPTTLISRKANMSNVNALDAALAGAVNKEPALQPFASLLPDLYRHEAFATDLELFLGKDWRAACPPSPQVLKYTQHLAQLAAEQPTLLLAHSFTQHLAVLSGGQIIKRAARKKLRLAEQEGTAAYEYKASPSQLKQAFCSALDAWGAGQSAEIRQLMVAEHKAAFAFNNDIISSFRIGWGPFLKGVALLVPDSARIPLVAVGLCGAIAYSGHQLMARGR</sequence>
<protein>
    <recommendedName>
        <fullName evidence="6">Heme oxygenase</fullName>
    </recommendedName>
</protein>
<dbReference type="SUPFAM" id="SSF48613">
    <property type="entry name" value="Heme oxygenase-like"/>
    <property type="match status" value="1"/>
</dbReference>
<comment type="caution">
    <text evidence="4">The sequence shown here is derived from an EMBL/GenBank/DDBJ whole genome shotgun (WGS) entry which is preliminary data.</text>
</comment>
<evidence type="ECO:0000313" key="4">
    <source>
        <dbReference type="EMBL" id="GFH30971.1"/>
    </source>
</evidence>
<keyword evidence="1" id="KW-0349">Heme</keyword>
<dbReference type="GO" id="GO:0004392">
    <property type="term" value="F:heme oxygenase (decyclizing) activity"/>
    <property type="evidence" value="ECO:0007669"/>
    <property type="project" value="InterPro"/>
</dbReference>
<dbReference type="GO" id="GO:0046872">
    <property type="term" value="F:metal ion binding"/>
    <property type="evidence" value="ECO:0007669"/>
    <property type="project" value="UniProtKB-KW"/>
</dbReference>
<dbReference type="EMBL" id="BLLF01005264">
    <property type="protein sequence ID" value="GFH30971.1"/>
    <property type="molecule type" value="Genomic_DNA"/>
</dbReference>
<evidence type="ECO:0008006" key="6">
    <source>
        <dbReference type="Google" id="ProtNLM"/>
    </source>
</evidence>
<dbReference type="InterPro" id="IPR016084">
    <property type="entry name" value="Haem_Oase-like_multi-hlx"/>
</dbReference>
<evidence type="ECO:0000256" key="1">
    <source>
        <dbReference type="ARBA" id="ARBA00022617"/>
    </source>
</evidence>
<proteinExistence type="predicted"/>
<dbReference type="PANTHER" id="PTHR10720:SF0">
    <property type="entry name" value="HEME OXYGENASE"/>
    <property type="match status" value="1"/>
</dbReference>
<gene>
    <name evidence="4" type="ORF">HaLaN_29912</name>
</gene>
<name>A0A6A0AFB3_HAELA</name>
<evidence type="ECO:0000256" key="3">
    <source>
        <dbReference type="ARBA" id="ARBA00023004"/>
    </source>
</evidence>
<dbReference type="Pfam" id="PF01126">
    <property type="entry name" value="Heme_oxygenase"/>
    <property type="match status" value="1"/>
</dbReference>
<dbReference type="Gene3D" id="1.20.910.10">
    <property type="entry name" value="Heme oxygenase-like"/>
    <property type="match status" value="1"/>
</dbReference>
<evidence type="ECO:0000313" key="5">
    <source>
        <dbReference type="Proteomes" id="UP000485058"/>
    </source>
</evidence>
<keyword evidence="5" id="KW-1185">Reference proteome</keyword>
<dbReference type="PRINTS" id="PR00088">
    <property type="entry name" value="HAEMOXYGNASE"/>
</dbReference>
<dbReference type="Proteomes" id="UP000485058">
    <property type="component" value="Unassembled WGS sequence"/>
</dbReference>
<dbReference type="GO" id="GO:0006788">
    <property type="term" value="P:heme oxidation"/>
    <property type="evidence" value="ECO:0007669"/>
    <property type="project" value="InterPro"/>
</dbReference>
<organism evidence="4 5">
    <name type="scientific">Haematococcus lacustris</name>
    <name type="common">Green alga</name>
    <name type="synonym">Haematococcus pluvialis</name>
    <dbReference type="NCBI Taxonomy" id="44745"/>
    <lineage>
        <taxon>Eukaryota</taxon>
        <taxon>Viridiplantae</taxon>
        <taxon>Chlorophyta</taxon>
        <taxon>core chlorophytes</taxon>
        <taxon>Chlorophyceae</taxon>
        <taxon>CS clade</taxon>
        <taxon>Chlamydomonadales</taxon>
        <taxon>Haematococcaceae</taxon>
        <taxon>Haematococcus</taxon>
    </lineage>
</organism>